<feature type="compositionally biased region" description="Basic residues" evidence="1">
    <location>
        <begin position="127"/>
        <end position="159"/>
    </location>
</feature>
<feature type="compositionally biased region" description="Low complexity" evidence="1">
    <location>
        <begin position="16"/>
        <end position="27"/>
    </location>
</feature>
<feature type="compositionally biased region" description="Low complexity" evidence="1">
    <location>
        <begin position="226"/>
        <end position="247"/>
    </location>
</feature>
<sequence>FPTMPSSKSTPRPADGGIPARGCAAPAGPGPTPHPPSPRPPGRRRGGPSPPGGHPPPRLHAGGAAGGLPPPPARAVPGARLRRSGRAGAPARAGRGVRHAPPARPGLLWAPGALEAGRQHGVGVRGGPRRGRRAVALRRARAGRGGRRRRGRRRRRPRAGRLGAGRGAVRGAGGAAPVRPWRHGRGRTARAAGPGGGAGRGRCGGRLGGRSGGRLGGRGGGRARRACAAPPAAPPAGAALDRGAPGPLQFPARGGGPVRGARRRRLSAPGSNSSRTLGRAERRARRPAPRRGRPAVAGPGGSGGENGEPLLSWRQAAGGCSPPGVGRFKLSGARHRQLDPAGPSTQHQHHT</sequence>
<feature type="compositionally biased region" description="Polar residues" evidence="1">
    <location>
        <begin position="1"/>
        <end position="10"/>
    </location>
</feature>
<feature type="compositionally biased region" description="Pro residues" evidence="1">
    <location>
        <begin position="48"/>
        <end position="58"/>
    </location>
</feature>
<dbReference type="AlphaFoldDB" id="A0A1D2AFD0"/>
<protein>
    <submittedName>
        <fullName evidence="2">Uncharacterized protein</fullName>
    </submittedName>
</protein>
<proteinExistence type="predicted"/>
<gene>
    <name evidence="2" type="ORF">g.16981</name>
</gene>
<feature type="non-terminal residue" evidence="2">
    <location>
        <position position="1"/>
    </location>
</feature>
<reference evidence="2" key="1">
    <citation type="submission" date="2015-08" db="EMBL/GenBank/DDBJ databases">
        <authorList>
            <person name="Babu N.S."/>
            <person name="Beckwith C.J."/>
            <person name="Beseler K.G."/>
            <person name="Brison A."/>
            <person name="Carone J.V."/>
            <person name="Caskin T.P."/>
            <person name="Diamond M."/>
            <person name="Durham M.E."/>
            <person name="Foxe J.M."/>
            <person name="Go M."/>
            <person name="Henderson B.A."/>
            <person name="Jones I.B."/>
            <person name="McGettigan J.A."/>
            <person name="Micheletti S.J."/>
            <person name="Nasrallah M.E."/>
            <person name="Ortiz D."/>
            <person name="Piller C.R."/>
            <person name="Privatt S.R."/>
            <person name="Schneider S.L."/>
            <person name="Sharp S."/>
            <person name="Smith T.C."/>
            <person name="Stanton J.D."/>
            <person name="Ullery H.E."/>
            <person name="Wilson R.J."/>
            <person name="Serrano M.G."/>
            <person name="Buck G."/>
            <person name="Lee V."/>
            <person name="Wang Y."/>
            <person name="Carvalho R."/>
            <person name="Voegtly L."/>
            <person name="Shi R."/>
            <person name="Duckworth R."/>
            <person name="Johnson A."/>
            <person name="Loviza R."/>
            <person name="Walstead R."/>
            <person name="Shah Z."/>
            <person name="Kiflezghi M."/>
            <person name="Wade K."/>
            <person name="Ball S.L."/>
            <person name="Bradley K.W."/>
            <person name="Asai D.J."/>
            <person name="Bowman C.A."/>
            <person name="Russell D.A."/>
            <person name="Pope W.H."/>
            <person name="Jacobs-Sera D."/>
            <person name="Hendrix R.W."/>
            <person name="Hatfull G.F."/>
        </authorList>
    </citation>
    <scope>NUCLEOTIDE SEQUENCE</scope>
</reference>
<dbReference type="EMBL" id="GDKF01000959">
    <property type="protein sequence ID" value="JAT77663.1"/>
    <property type="molecule type" value="Transcribed_RNA"/>
</dbReference>
<name>A0A1D2AFD0_AUXPR</name>
<feature type="region of interest" description="Disordered" evidence="1">
    <location>
        <begin position="1"/>
        <end position="351"/>
    </location>
</feature>
<feature type="compositionally biased region" description="Gly residues" evidence="1">
    <location>
        <begin position="193"/>
        <end position="220"/>
    </location>
</feature>
<feature type="compositionally biased region" description="Pro residues" evidence="1">
    <location>
        <begin position="28"/>
        <end position="40"/>
    </location>
</feature>
<feature type="compositionally biased region" description="Basic residues" evidence="1">
    <location>
        <begin position="282"/>
        <end position="293"/>
    </location>
</feature>
<accession>A0A1D2AFD0</accession>
<organism evidence="2">
    <name type="scientific">Auxenochlorella protothecoides</name>
    <name type="common">Green microalga</name>
    <name type="synonym">Chlorella protothecoides</name>
    <dbReference type="NCBI Taxonomy" id="3075"/>
    <lineage>
        <taxon>Eukaryota</taxon>
        <taxon>Viridiplantae</taxon>
        <taxon>Chlorophyta</taxon>
        <taxon>core chlorophytes</taxon>
        <taxon>Trebouxiophyceae</taxon>
        <taxon>Chlorellales</taxon>
        <taxon>Chlorellaceae</taxon>
        <taxon>Auxenochlorella</taxon>
    </lineage>
</organism>
<evidence type="ECO:0000313" key="2">
    <source>
        <dbReference type="EMBL" id="JAT77663.1"/>
    </source>
</evidence>
<evidence type="ECO:0000256" key="1">
    <source>
        <dbReference type="SAM" id="MobiDB-lite"/>
    </source>
</evidence>
<feature type="compositionally biased region" description="Gly residues" evidence="1">
    <location>
        <begin position="162"/>
        <end position="174"/>
    </location>
</feature>